<evidence type="ECO:0000313" key="2">
    <source>
        <dbReference type="EMBL" id="PAF55210.1"/>
    </source>
</evidence>
<comment type="caution">
    <text evidence="2">The sequence shown here is derived from an EMBL/GenBank/DDBJ whole genome shotgun (WGS) entry which is preliminary data.</text>
</comment>
<keyword evidence="3" id="KW-1185">Reference proteome</keyword>
<accession>A0ABX4H5N4</accession>
<protein>
    <submittedName>
        <fullName evidence="2">Uncharacterized protein</fullName>
    </submittedName>
</protein>
<name>A0ABX4H5N4_9BACT</name>
<sequence>MRKKFFKSAIIVFSLLALSSFSLSAILPVAESKKENTEEVKEPFNNENLKGVDFRNFSNTSSNPYYSTETVSSLGPKFSVLQTRFNPMDVSDYPSDPIFPSNPLTMKRVPDEEHFNPEQYLEWMTVVVKEYLDSLGRIPTRKDVYEFMEKKYVDFPPLELFWLENEIVKLLIPEKVPIDIDPILFERVK</sequence>
<organism evidence="2 3">
    <name type="scientific">Mycoplasmopsis agassizii</name>
    <dbReference type="NCBI Taxonomy" id="33922"/>
    <lineage>
        <taxon>Bacteria</taxon>
        <taxon>Bacillati</taxon>
        <taxon>Mycoplasmatota</taxon>
        <taxon>Mycoplasmoidales</taxon>
        <taxon>Metamycoplasmataceae</taxon>
        <taxon>Mycoplasmopsis</taxon>
    </lineage>
</organism>
<proteinExistence type="predicted"/>
<evidence type="ECO:0000256" key="1">
    <source>
        <dbReference type="SAM" id="SignalP"/>
    </source>
</evidence>
<evidence type="ECO:0000313" key="3">
    <source>
        <dbReference type="Proteomes" id="UP000217033"/>
    </source>
</evidence>
<reference evidence="2" key="1">
    <citation type="submission" date="2017-08" db="EMBL/GenBank/DDBJ databases">
        <authorList>
            <person name="Alvarez-Ponce D."/>
            <person name="Weitzman C.L."/>
            <person name="Tillett R.L."/>
            <person name="Sandmeier F.C."/>
            <person name="Tracy C.R."/>
        </authorList>
    </citation>
    <scope>NUCLEOTIDE SEQUENCE [LARGE SCALE GENOMIC DNA]</scope>
    <source>
        <strain evidence="2">PS6</strain>
    </source>
</reference>
<gene>
    <name evidence="2" type="ORF">CJF60_00795</name>
</gene>
<dbReference type="RefSeq" id="WP_084232590.1">
    <property type="nucleotide sequence ID" value="NZ_FWXE01000009.1"/>
</dbReference>
<dbReference type="Proteomes" id="UP000217033">
    <property type="component" value="Unassembled WGS sequence"/>
</dbReference>
<feature type="signal peptide" evidence="1">
    <location>
        <begin position="1"/>
        <end position="24"/>
    </location>
</feature>
<dbReference type="EMBL" id="NQMN01000001">
    <property type="protein sequence ID" value="PAF55210.1"/>
    <property type="molecule type" value="Genomic_DNA"/>
</dbReference>
<feature type="chain" id="PRO_5046718880" evidence="1">
    <location>
        <begin position="25"/>
        <end position="189"/>
    </location>
</feature>
<keyword evidence="1" id="KW-0732">Signal</keyword>